<accession>A0A8H5I0N2</accession>
<evidence type="ECO:0000313" key="2">
    <source>
        <dbReference type="EMBL" id="KAF5392875.1"/>
    </source>
</evidence>
<name>A0A8H5I0N2_9AGAR</name>
<sequence>MYKSSVLFSLIVSFIGASANPVRRDTCNPNTQGQPVSIQSTYTPGLEWGIASPSDTLIVGESYRGLDAPDWNVLQTGQFPTSYLITDITNGLAATINGGELLLNPVNNAIFQPNQVFDINCNSCGTDVSPGNIIGLGCTISPHNVSDACIRIGPSELDPLGNFGCDPVQSDEVFTIRT</sequence>
<evidence type="ECO:0000256" key="1">
    <source>
        <dbReference type="SAM" id="SignalP"/>
    </source>
</evidence>
<dbReference type="EMBL" id="JAACJN010000004">
    <property type="protein sequence ID" value="KAF5392899.1"/>
    <property type="molecule type" value="Genomic_DNA"/>
</dbReference>
<comment type="caution">
    <text evidence="3">The sequence shown here is derived from an EMBL/GenBank/DDBJ whole genome shotgun (WGS) entry which is preliminary data.</text>
</comment>
<evidence type="ECO:0000313" key="3">
    <source>
        <dbReference type="EMBL" id="KAF5392899.1"/>
    </source>
</evidence>
<proteinExistence type="predicted"/>
<dbReference type="AlphaFoldDB" id="A0A8H5I0N2"/>
<gene>
    <name evidence="3" type="ORF">D9757_000859</name>
    <name evidence="2" type="ORF">D9757_000862</name>
</gene>
<keyword evidence="4" id="KW-1185">Reference proteome</keyword>
<keyword evidence="1" id="KW-0732">Signal</keyword>
<evidence type="ECO:0000313" key="4">
    <source>
        <dbReference type="Proteomes" id="UP000518752"/>
    </source>
</evidence>
<feature type="signal peptide" evidence="1">
    <location>
        <begin position="1"/>
        <end position="19"/>
    </location>
</feature>
<organism evidence="3 4">
    <name type="scientific">Collybiopsis confluens</name>
    <dbReference type="NCBI Taxonomy" id="2823264"/>
    <lineage>
        <taxon>Eukaryota</taxon>
        <taxon>Fungi</taxon>
        <taxon>Dikarya</taxon>
        <taxon>Basidiomycota</taxon>
        <taxon>Agaricomycotina</taxon>
        <taxon>Agaricomycetes</taxon>
        <taxon>Agaricomycetidae</taxon>
        <taxon>Agaricales</taxon>
        <taxon>Marasmiineae</taxon>
        <taxon>Omphalotaceae</taxon>
        <taxon>Collybiopsis</taxon>
    </lineage>
</organism>
<feature type="chain" id="PRO_5036266502" evidence="1">
    <location>
        <begin position="20"/>
        <end position="178"/>
    </location>
</feature>
<protein>
    <submittedName>
        <fullName evidence="3">Uncharacterized protein</fullName>
    </submittedName>
</protein>
<reference evidence="3 4" key="1">
    <citation type="journal article" date="2020" name="ISME J.">
        <title>Uncovering the hidden diversity of litter-decomposition mechanisms in mushroom-forming fungi.</title>
        <authorList>
            <person name="Floudas D."/>
            <person name="Bentzer J."/>
            <person name="Ahren D."/>
            <person name="Johansson T."/>
            <person name="Persson P."/>
            <person name="Tunlid A."/>
        </authorList>
    </citation>
    <scope>NUCLEOTIDE SEQUENCE [LARGE SCALE GENOMIC DNA]</scope>
    <source>
        <strain evidence="3 4">CBS 406.79</strain>
    </source>
</reference>
<dbReference type="Proteomes" id="UP000518752">
    <property type="component" value="Unassembled WGS sequence"/>
</dbReference>
<dbReference type="OrthoDB" id="2920504at2759"/>
<dbReference type="EMBL" id="JAACJN010000004">
    <property type="protein sequence ID" value="KAF5392875.1"/>
    <property type="molecule type" value="Genomic_DNA"/>
</dbReference>